<dbReference type="AlphaFoldDB" id="A0ABD2BZH6"/>
<proteinExistence type="predicted"/>
<gene>
    <name evidence="1" type="ORF">V1477_011550</name>
</gene>
<name>A0ABD2BZH6_VESMC</name>
<evidence type="ECO:0000313" key="1">
    <source>
        <dbReference type="EMBL" id="KAL2738191.1"/>
    </source>
</evidence>
<sequence length="99" mass="10831">MKSCNSLKERVIIELGPLACNVETHSGAFTGLWFSPISNRSSNIGCQSTSTALSRCYSGSCLALLCPFLLQPTLALPHVRLIQSVSTFLKEQKLINQIF</sequence>
<dbReference type="EMBL" id="JAYRBN010000063">
    <property type="protein sequence ID" value="KAL2738191.1"/>
    <property type="molecule type" value="Genomic_DNA"/>
</dbReference>
<keyword evidence="2" id="KW-1185">Reference proteome</keyword>
<reference evidence="1 2" key="1">
    <citation type="journal article" date="2024" name="Ann. Entomol. Soc. Am.">
        <title>Genomic analyses of the southern and eastern yellowjacket wasps (Hymenoptera: Vespidae) reveal evolutionary signatures of social life.</title>
        <authorList>
            <person name="Catto M.A."/>
            <person name="Caine P.B."/>
            <person name="Orr S.E."/>
            <person name="Hunt B.G."/>
            <person name="Goodisman M.A.D."/>
        </authorList>
    </citation>
    <scope>NUCLEOTIDE SEQUENCE [LARGE SCALE GENOMIC DNA]</scope>
    <source>
        <strain evidence="1">232</strain>
        <tissue evidence="1">Head and thorax</tissue>
    </source>
</reference>
<organism evidence="1 2">
    <name type="scientific">Vespula maculifrons</name>
    <name type="common">Eastern yellow jacket</name>
    <name type="synonym">Wasp</name>
    <dbReference type="NCBI Taxonomy" id="7453"/>
    <lineage>
        <taxon>Eukaryota</taxon>
        <taxon>Metazoa</taxon>
        <taxon>Ecdysozoa</taxon>
        <taxon>Arthropoda</taxon>
        <taxon>Hexapoda</taxon>
        <taxon>Insecta</taxon>
        <taxon>Pterygota</taxon>
        <taxon>Neoptera</taxon>
        <taxon>Endopterygota</taxon>
        <taxon>Hymenoptera</taxon>
        <taxon>Apocrita</taxon>
        <taxon>Aculeata</taxon>
        <taxon>Vespoidea</taxon>
        <taxon>Vespidae</taxon>
        <taxon>Vespinae</taxon>
        <taxon>Vespula</taxon>
    </lineage>
</organism>
<dbReference type="Proteomes" id="UP001607303">
    <property type="component" value="Unassembled WGS sequence"/>
</dbReference>
<accession>A0ABD2BZH6</accession>
<evidence type="ECO:0000313" key="2">
    <source>
        <dbReference type="Proteomes" id="UP001607303"/>
    </source>
</evidence>
<comment type="caution">
    <text evidence="1">The sequence shown here is derived from an EMBL/GenBank/DDBJ whole genome shotgun (WGS) entry which is preliminary data.</text>
</comment>
<protein>
    <submittedName>
        <fullName evidence="1">Uncharacterized protein</fullName>
    </submittedName>
</protein>